<evidence type="ECO:0000256" key="1">
    <source>
        <dbReference type="ARBA" id="ARBA00022670"/>
    </source>
</evidence>
<dbReference type="OrthoDB" id="546450at2759"/>
<sequence>MFLCLGVFLAGLVAIAEGSVCATSYKGACIDIFSTCPSGYVQSYSHCGFLELCCYPQHSTSTGTGTGTGTGSHTGTGTGSHQTSSGAQCGIPDVTSHRIVGGTVATAHAYPWQVSLRYGSHHMCGGTIIDSQWILTAAHCFEDTTHSYWTVATGIHDRGHIYRSQVHNVRNVIVHTGYSSRSNHNDIALIKLDKPLDLTDSTTKAACLPNKYEDFDGLVCTVTGWGALHTDGPGTRLLNEVDVPIMDSNRCKYYLGNVIYGSNICAGYNQGGRDACQGDSGGPLVCKKDSVYKITGVVSWGYGCAKRHAPGVYTRVSSFIDWINTNKARHP</sequence>
<evidence type="ECO:0000313" key="9">
    <source>
        <dbReference type="EMBL" id="VDI02616.1"/>
    </source>
</evidence>
<dbReference type="SUPFAM" id="SSF50494">
    <property type="entry name" value="Trypsin-like serine proteases"/>
    <property type="match status" value="1"/>
</dbReference>
<keyword evidence="2 5" id="KW-0378">Hydrolase</keyword>
<dbReference type="PROSITE" id="PS00135">
    <property type="entry name" value="TRYPSIN_SER"/>
    <property type="match status" value="1"/>
</dbReference>
<evidence type="ECO:0000256" key="2">
    <source>
        <dbReference type="ARBA" id="ARBA00022801"/>
    </source>
</evidence>
<feature type="domain" description="Peptidase S1" evidence="8">
    <location>
        <begin position="99"/>
        <end position="328"/>
    </location>
</feature>
<name>A0A8B6CCN6_MYTGA</name>
<dbReference type="EMBL" id="UYJE01003764">
    <property type="protein sequence ID" value="VDI22272.1"/>
    <property type="molecule type" value="Genomic_DNA"/>
</dbReference>
<dbReference type="FunFam" id="2.40.10.10:FF:000003">
    <property type="entry name" value="Transmembrane serine protease 3"/>
    <property type="match status" value="1"/>
</dbReference>
<evidence type="ECO:0000256" key="6">
    <source>
        <dbReference type="SAM" id="MobiDB-lite"/>
    </source>
</evidence>
<dbReference type="InterPro" id="IPR009003">
    <property type="entry name" value="Peptidase_S1_PA"/>
</dbReference>
<evidence type="ECO:0000256" key="3">
    <source>
        <dbReference type="ARBA" id="ARBA00022825"/>
    </source>
</evidence>
<evidence type="ECO:0000313" key="11">
    <source>
        <dbReference type="Proteomes" id="UP000596742"/>
    </source>
</evidence>
<dbReference type="PROSITE" id="PS50240">
    <property type="entry name" value="TRYPSIN_DOM"/>
    <property type="match status" value="1"/>
</dbReference>
<feature type="region of interest" description="Disordered" evidence="6">
    <location>
        <begin position="65"/>
        <end position="87"/>
    </location>
</feature>
<organism evidence="9 11">
    <name type="scientific">Mytilus galloprovincialis</name>
    <name type="common">Mediterranean mussel</name>
    <dbReference type="NCBI Taxonomy" id="29158"/>
    <lineage>
        <taxon>Eukaryota</taxon>
        <taxon>Metazoa</taxon>
        <taxon>Spiralia</taxon>
        <taxon>Lophotrochozoa</taxon>
        <taxon>Mollusca</taxon>
        <taxon>Bivalvia</taxon>
        <taxon>Autobranchia</taxon>
        <taxon>Pteriomorphia</taxon>
        <taxon>Mytilida</taxon>
        <taxon>Mytiloidea</taxon>
        <taxon>Mytilidae</taxon>
        <taxon>Mytilinae</taxon>
        <taxon>Mytilus</taxon>
    </lineage>
</organism>
<feature type="chain" id="PRO_5035624825" evidence="7">
    <location>
        <begin position="19"/>
        <end position="331"/>
    </location>
</feature>
<feature type="compositionally biased region" description="Gly residues" evidence="6">
    <location>
        <begin position="65"/>
        <end position="78"/>
    </location>
</feature>
<comment type="caution">
    <text evidence="9">The sequence shown here is derived from an EMBL/GenBank/DDBJ whole genome shotgun (WGS) entry which is preliminary data.</text>
</comment>
<dbReference type="PRINTS" id="PR00722">
    <property type="entry name" value="CHYMOTRYPSIN"/>
</dbReference>
<evidence type="ECO:0000313" key="10">
    <source>
        <dbReference type="EMBL" id="VDI22272.1"/>
    </source>
</evidence>
<evidence type="ECO:0000256" key="4">
    <source>
        <dbReference type="ARBA" id="ARBA00023157"/>
    </source>
</evidence>
<dbReference type="GO" id="GO:0004252">
    <property type="term" value="F:serine-type endopeptidase activity"/>
    <property type="evidence" value="ECO:0007669"/>
    <property type="project" value="UniProtKB-EC"/>
</dbReference>
<feature type="signal peptide" evidence="7">
    <location>
        <begin position="1"/>
        <end position="18"/>
    </location>
</feature>
<dbReference type="InterPro" id="IPR043504">
    <property type="entry name" value="Peptidase_S1_PA_chymotrypsin"/>
</dbReference>
<evidence type="ECO:0000256" key="5">
    <source>
        <dbReference type="RuleBase" id="RU363034"/>
    </source>
</evidence>
<dbReference type="PROSITE" id="PS00134">
    <property type="entry name" value="TRYPSIN_HIS"/>
    <property type="match status" value="1"/>
</dbReference>
<keyword evidence="7" id="KW-0732">Signal</keyword>
<evidence type="ECO:0000256" key="7">
    <source>
        <dbReference type="SAM" id="SignalP"/>
    </source>
</evidence>
<protein>
    <submittedName>
        <fullName evidence="9">Plasma kallikrein</fullName>
        <ecNumber evidence="9">3.4.21.34</ecNumber>
    </submittedName>
</protein>
<proteinExistence type="predicted"/>
<dbReference type="EMBL" id="UYJE01001490">
    <property type="protein sequence ID" value="VDI02616.1"/>
    <property type="molecule type" value="Genomic_DNA"/>
</dbReference>
<keyword evidence="3 5" id="KW-0720">Serine protease</keyword>
<dbReference type="Proteomes" id="UP000596742">
    <property type="component" value="Unassembled WGS sequence"/>
</dbReference>
<reference evidence="9" key="1">
    <citation type="submission" date="2018-11" db="EMBL/GenBank/DDBJ databases">
        <authorList>
            <person name="Alioto T."/>
            <person name="Alioto T."/>
        </authorList>
    </citation>
    <scope>NUCLEOTIDE SEQUENCE</scope>
</reference>
<dbReference type="PANTHER" id="PTHR24252:SF18">
    <property type="entry name" value="OVOCHYMASE 1"/>
    <property type="match status" value="1"/>
</dbReference>
<dbReference type="AlphaFoldDB" id="A0A8B6CCN6"/>
<keyword evidence="4" id="KW-1015">Disulfide bond</keyword>
<dbReference type="GO" id="GO:0006508">
    <property type="term" value="P:proteolysis"/>
    <property type="evidence" value="ECO:0007669"/>
    <property type="project" value="UniProtKB-KW"/>
</dbReference>
<evidence type="ECO:0000259" key="8">
    <source>
        <dbReference type="PROSITE" id="PS50240"/>
    </source>
</evidence>
<dbReference type="PANTHER" id="PTHR24252">
    <property type="entry name" value="ACROSIN-RELATED"/>
    <property type="match status" value="1"/>
</dbReference>
<gene>
    <name evidence="10" type="ORF">MGAL_10B027818</name>
    <name evidence="9" type="ORF">MGAL_10B052441</name>
</gene>
<dbReference type="Gene3D" id="2.40.10.10">
    <property type="entry name" value="Trypsin-like serine proteases"/>
    <property type="match status" value="1"/>
</dbReference>
<dbReference type="CDD" id="cd00190">
    <property type="entry name" value="Tryp_SPc"/>
    <property type="match status" value="1"/>
</dbReference>
<dbReference type="InterPro" id="IPR001314">
    <property type="entry name" value="Peptidase_S1A"/>
</dbReference>
<dbReference type="EC" id="3.4.21.34" evidence="9"/>
<dbReference type="InterPro" id="IPR033116">
    <property type="entry name" value="TRYPSIN_SER"/>
</dbReference>
<dbReference type="SMART" id="SM00020">
    <property type="entry name" value="Tryp_SPc"/>
    <property type="match status" value="1"/>
</dbReference>
<accession>A0A8B6CCN6</accession>
<dbReference type="Pfam" id="PF00089">
    <property type="entry name" value="Trypsin"/>
    <property type="match status" value="1"/>
</dbReference>
<dbReference type="InterPro" id="IPR018114">
    <property type="entry name" value="TRYPSIN_HIS"/>
</dbReference>
<keyword evidence="1 5" id="KW-0645">Protease</keyword>
<dbReference type="InterPro" id="IPR001254">
    <property type="entry name" value="Trypsin_dom"/>
</dbReference>
<keyword evidence="11" id="KW-1185">Reference proteome</keyword>